<feature type="region of interest" description="Disordered" evidence="8">
    <location>
        <begin position="827"/>
        <end position="857"/>
    </location>
</feature>
<organism evidence="11 12">
    <name type="scientific">Dendrobium catenatum</name>
    <dbReference type="NCBI Taxonomy" id="906689"/>
    <lineage>
        <taxon>Eukaryota</taxon>
        <taxon>Viridiplantae</taxon>
        <taxon>Streptophyta</taxon>
        <taxon>Embryophyta</taxon>
        <taxon>Tracheophyta</taxon>
        <taxon>Spermatophyta</taxon>
        <taxon>Magnoliopsida</taxon>
        <taxon>Liliopsida</taxon>
        <taxon>Asparagales</taxon>
        <taxon>Orchidaceae</taxon>
        <taxon>Epidendroideae</taxon>
        <taxon>Malaxideae</taxon>
        <taxon>Dendrobiinae</taxon>
        <taxon>Dendrobium</taxon>
    </lineage>
</organism>
<accession>A0A2I0WPT0</accession>
<comment type="catalytic activity">
    <reaction evidence="7">
        <text>a sn-glycero-3-phosphodiester + H2O = an alcohol + sn-glycerol 3-phosphate + H(+)</text>
        <dbReference type="Rhea" id="RHEA:12969"/>
        <dbReference type="ChEBI" id="CHEBI:15377"/>
        <dbReference type="ChEBI" id="CHEBI:15378"/>
        <dbReference type="ChEBI" id="CHEBI:30879"/>
        <dbReference type="ChEBI" id="CHEBI:57597"/>
        <dbReference type="ChEBI" id="CHEBI:83408"/>
        <dbReference type="EC" id="3.1.4.46"/>
    </reaction>
</comment>
<dbReference type="GO" id="GO:0006071">
    <property type="term" value="P:glycerol metabolic process"/>
    <property type="evidence" value="ECO:0007669"/>
    <property type="project" value="UniProtKB-KW"/>
</dbReference>
<evidence type="ECO:0000256" key="2">
    <source>
        <dbReference type="ARBA" id="ARBA00012247"/>
    </source>
</evidence>
<feature type="compositionally biased region" description="Pro residues" evidence="8">
    <location>
        <begin position="827"/>
        <end position="843"/>
    </location>
</feature>
<dbReference type="FunFam" id="3.20.20.190:FF:000011">
    <property type="entry name" value="Glycerophosphodiester phosphodiesterase GDPDL3"/>
    <property type="match status" value="1"/>
</dbReference>
<name>A0A2I0WPT0_9ASPA</name>
<reference evidence="11 12" key="2">
    <citation type="journal article" date="2017" name="Nature">
        <title>The Apostasia genome and the evolution of orchids.</title>
        <authorList>
            <person name="Zhang G.Q."/>
            <person name="Liu K.W."/>
            <person name="Li Z."/>
            <person name="Lohaus R."/>
            <person name="Hsiao Y.Y."/>
            <person name="Niu S.C."/>
            <person name="Wang J.Y."/>
            <person name="Lin Y.C."/>
            <person name="Xu Q."/>
            <person name="Chen L.J."/>
            <person name="Yoshida K."/>
            <person name="Fujiwara S."/>
            <person name="Wang Z.W."/>
            <person name="Zhang Y.Q."/>
            <person name="Mitsuda N."/>
            <person name="Wang M."/>
            <person name="Liu G.H."/>
            <person name="Pecoraro L."/>
            <person name="Huang H.X."/>
            <person name="Xiao X.J."/>
            <person name="Lin M."/>
            <person name="Wu X.Y."/>
            <person name="Wu W.L."/>
            <person name="Chen Y.Y."/>
            <person name="Chang S.B."/>
            <person name="Sakamoto S."/>
            <person name="Ohme-Takagi M."/>
            <person name="Yagi M."/>
            <person name="Zeng S.J."/>
            <person name="Shen C.Y."/>
            <person name="Yeh C.M."/>
            <person name="Luo Y.B."/>
            <person name="Tsai W.C."/>
            <person name="Van de Peer Y."/>
            <person name="Liu Z.J."/>
        </authorList>
    </citation>
    <scope>NUCLEOTIDE SEQUENCE [LARGE SCALE GENOMIC DNA]</scope>
    <source>
        <tissue evidence="11">The whole plant</tissue>
    </source>
</reference>
<evidence type="ECO:0000313" key="11">
    <source>
        <dbReference type="EMBL" id="PKU77646.1"/>
    </source>
</evidence>
<keyword evidence="6" id="KW-0325">Glycoprotein</keyword>
<evidence type="ECO:0000256" key="5">
    <source>
        <dbReference type="ARBA" id="ARBA00022801"/>
    </source>
</evidence>
<keyword evidence="9" id="KW-0812">Transmembrane</keyword>
<evidence type="ECO:0000256" key="4">
    <source>
        <dbReference type="ARBA" id="ARBA00022798"/>
    </source>
</evidence>
<evidence type="ECO:0000256" key="8">
    <source>
        <dbReference type="SAM" id="MobiDB-lite"/>
    </source>
</evidence>
<evidence type="ECO:0000313" key="12">
    <source>
        <dbReference type="Proteomes" id="UP000233837"/>
    </source>
</evidence>
<dbReference type="Gene3D" id="3.20.20.190">
    <property type="entry name" value="Phosphatidylinositol (PI) phosphodiesterase"/>
    <property type="match status" value="2"/>
</dbReference>
<dbReference type="SUPFAM" id="SSF51695">
    <property type="entry name" value="PLC-like phosphodiesterases"/>
    <property type="match status" value="2"/>
</dbReference>
<dbReference type="CDD" id="cd08603">
    <property type="entry name" value="GDPD_SHV3_repeat_1"/>
    <property type="match status" value="1"/>
</dbReference>
<dbReference type="FunFam" id="3.20.20.190:FF:000013">
    <property type="entry name" value="Glycerophosphodiester phosphodiesterase GDPDL3"/>
    <property type="match status" value="1"/>
</dbReference>
<sequence length="882" mass="96604">MRGLTKAEGRTGNLRTSSPLFLPANPDSCFAELSFLSFLFSSCYWISDCCRRLRNGNKEELLAGGVLVVGVLFLASLECGRCPEARSVSMANLVWDSGDGFPFMNASTFESFLGLYFVIYHCFSGFLQRSVQWTGPIGPHGTNETEAEESASSCDAPVVIANGGFSGLFPGSSLDAFSFALIASSTDTISWCDVRLTKDSIAVCLPNLKLDNCTDIASIYPQGKKDYPVNGALTQGWFSVDYTMKDLEKVTLTQGIFSRTFRFDFNSYPILSVEQVQKQVDGSPLWLNVQNDIFYSQHNLSMRSYILSLSKSVIVNYISSPEVGFLRSIVAGFQKSKTKLVFRFLGEDITEPSTNQTYGTLLKNLTFIKTFATGILVPKHYIWPVTADLYLESQATSIVSDAHKEGLEIYAGDFVNDIVIPYNYSYDPLAECISFIDNGEFSVDGFLTDFPVTPSEAIGCFSHLNKSSLDHGKPVILSHNGASGDYPDCTDLAYSKAVTDGADIIDCPVQVTQDGVLICMSSINLMDYTNAAQSIFRSRISNIPELQSTPGIFTFNLTLEEIQKNLKPSISNPNPDVDFKIVRNPRYKTAGNFMTLSDFLSFAKDKALSGILINIENAAFLIEKVGISVIDDVISALNDTGYTKPSALEVTIQSSDSSVLVKMKQQTKYRLMYRIDDTIQDAAASSIADIKKFADSVAVNKESIYPDTSYFIVNETNLINSLQKAGLQVFVYVLRNEFPSQPVDFFTDPYVEINTYVQGASVDGIITDYPASARAYKRNSCRNLGNNMPNYMKPVQVGGLKQLMIAPAQPPVLSPMPILEDSDVVEPPLPSVSPVNPSTPTPPNQGNASAPANQPSNSSILSPVSSMMIISVLVIIGSLLFF</sequence>
<dbReference type="STRING" id="906689.A0A2I0WPT0"/>
<dbReference type="CDD" id="cd08604">
    <property type="entry name" value="GDPD_SHV3_repeat_2"/>
    <property type="match status" value="1"/>
</dbReference>
<feature type="transmembrane region" description="Helical" evidence="9">
    <location>
        <begin position="860"/>
        <end position="881"/>
    </location>
</feature>
<evidence type="ECO:0000256" key="7">
    <source>
        <dbReference type="ARBA" id="ARBA00047512"/>
    </source>
</evidence>
<dbReference type="GO" id="GO:0006629">
    <property type="term" value="P:lipid metabolic process"/>
    <property type="evidence" value="ECO:0007669"/>
    <property type="project" value="InterPro"/>
</dbReference>
<feature type="compositionally biased region" description="Low complexity" evidence="8">
    <location>
        <begin position="847"/>
        <end position="857"/>
    </location>
</feature>
<feature type="domain" description="GP-PDE" evidence="10">
    <location>
        <begin position="474"/>
        <end position="777"/>
    </location>
</feature>
<comment type="similarity">
    <text evidence="1">Belongs to the glycerophosphoryl diester phosphodiesterase family.</text>
</comment>
<gene>
    <name evidence="11" type="primary">GPDL1</name>
    <name evidence="11" type="ORF">MA16_Dca013438</name>
</gene>
<evidence type="ECO:0000259" key="10">
    <source>
        <dbReference type="PROSITE" id="PS51704"/>
    </source>
</evidence>
<dbReference type="GO" id="GO:0008889">
    <property type="term" value="F:glycerophosphodiester phosphodiesterase activity"/>
    <property type="evidence" value="ECO:0007669"/>
    <property type="project" value="UniProtKB-EC"/>
</dbReference>
<dbReference type="Pfam" id="PF03009">
    <property type="entry name" value="GDPD"/>
    <property type="match status" value="1"/>
</dbReference>
<keyword evidence="5" id="KW-0378">Hydrolase</keyword>
<keyword evidence="4" id="KW-0319">Glycerol metabolism</keyword>
<dbReference type="PANTHER" id="PTHR43620:SF7">
    <property type="entry name" value="GLYCEROPHOSPHODIESTER PHOSPHODIESTERASE GDPD5-RELATED"/>
    <property type="match status" value="1"/>
</dbReference>
<protein>
    <recommendedName>
        <fullName evidence="2">glycerophosphodiester phosphodiesterase</fullName>
        <ecNumber evidence="2">3.1.4.46</ecNumber>
    </recommendedName>
</protein>
<evidence type="ECO:0000256" key="3">
    <source>
        <dbReference type="ARBA" id="ARBA00022729"/>
    </source>
</evidence>
<dbReference type="InterPro" id="IPR030395">
    <property type="entry name" value="GP_PDE_dom"/>
</dbReference>
<keyword evidence="12" id="KW-1185">Reference proteome</keyword>
<dbReference type="Proteomes" id="UP000233837">
    <property type="component" value="Unassembled WGS sequence"/>
</dbReference>
<dbReference type="AlphaFoldDB" id="A0A2I0WPT0"/>
<keyword evidence="9" id="KW-1133">Transmembrane helix</keyword>
<reference evidence="11 12" key="1">
    <citation type="journal article" date="2016" name="Sci. Rep.">
        <title>The Dendrobium catenatum Lindl. genome sequence provides insights into polysaccharide synthase, floral development and adaptive evolution.</title>
        <authorList>
            <person name="Zhang G.Q."/>
            <person name="Xu Q."/>
            <person name="Bian C."/>
            <person name="Tsai W.C."/>
            <person name="Yeh C.M."/>
            <person name="Liu K.W."/>
            <person name="Yoshida K."/>
            <person name="Zhang L.S."/>
            <person name="Chang S.B."/>
            <person name="Chen F."/>
            <person name="Shi Y."/>
            <person name="Su Y.Y."/>
            <person name="Zhang Y.Q."/>
            <person name="Chen L.J."/>
            <person name="Yin Y."/>
            <person name="Lin M."/>
            <person name="Huang H."/>
            <person name="Deng H."/>
            <person name="Wang Z.W."/>
            <person name="Zhu S.L."/>
            <person name="Zhao X."/>
            <person name="Deng C."/>
            <person name="Niu S.C."/>
            <person name="Huang J."/>
            <person name="Wang M."/>
            <person name="Liu G.H."/>
            <person name="Yang H.J."/>
            <person name="Xiao X.J."/>
            <person name="Hsiao Y.Y."/>
            <person name="Wu W.L."/>
            <person name="Chen Y.Y."/>
            <person name="Mitsuda N."/>
            <person name="Ohme-Takagi M."/>
            <person name="Luo Y.B."/>
            <person name="Van de Peer Y."/>
            <person name="Liu Z.J."/>
        </authorList>
    </citation>
    <scope>NUCLEOTIDE SEQUENCE [LARGE SCALE GENOMIC DNA]</scope>
    <source>
        <tissue evidence="11">The whole plant</tissue>
    </source>
</reference>
<proteinExistence type="inferred from homology"/>
<dbReference type="InterPro" id="IPR017946">
    <property type="entry name" value="PLC-like_Pdiesterase_TIM-brl"/>
</dbReference>
<dbReference type="EMBL" id="KZ502490">
    <property type="protein sequence ID" value="PKU77646.1"/>
    <property type="molecule type" value="Genomic_DNA"/>
</dbReference>
<evidence type="ECO:0000256" key="6">
    <source>
        <dbReference type="ARBA" id="ARBA00023180"/>
    </source>
</evidence>
<feature type="domain" description="GP-PDE" evidence="10">
    <location>
        <begin position="157"/>
        <end position="458"/>
    </location>
</feature>
<dbReference type="EC" id="3.1.4.46" evidence="2"/>
<keyword evidence="3" id="KW-0732">Signal</keyword>
<evidence type="ECO:0000256" key="9">
    <source>
        <dbReference type="SAM" id="Phobius"/>
    </source>
</evidence>
<evidence type="ECO:0000256" key="1">
    <source>
        <dbReference type="ARBA" id="ARBA00007277"/>
    </source>
</evidence>
<dbReference type="PROSITE" id="PS51704">
    <property type="entry name" value="GP_PDE"/>
    <property type="match status" value="2"/>
</dbReference>
<dbReference type="PANTHER" id="PTHR43620">
    <property type="entry name" value="GLYCEROPHOSPHORYL DIESTER PHOSPHODIESTERASE"/>
    <property type="match status" value="1"/>
</dbReference>
<keyword evidence="9" id="KW-0472">Membrane</keyword>